<organism evidence="2">
    <name type="scientific">Coptotermes formosanus</name>
    <name type="common">Formosan subterranean termite</name>
    <dbReference type="NCBI Taxonomy" id="36987"/>
    <lineage>
        <taxon>Eukaryota</taxon>
        <taxon>Metazoa</taxon>
        <taxon>Ecdysozoa</taxon>
        <taxon>Arthropoda</taxon>
        <taxon>Hexapoda</taxon>
        <taxon>Insecta</taxon>
        <taxon>Pterygota</taxon>
        <taxon>Neoptera</taxon>
        <taxon>Polyneoptera</taxon>
        <taxon>Dictyoptera</taxon>
        <taxon>Blattodea</taxon>
        <taxon>Blattoidea</taxon>
        <taxon>Termitoidae</taxon>
        <taxon>Rhinotermitidae</taxon>
        <taxon>Coptotermes</taxon>
    </lineage>
</organism>
<sequence length="114" mass="13489">MYLHTHRTKHILWIIQICTHMIRRSSNSIPNYSDSLYRICTSMRTNIILRSNSNYKSTISSTIHRKRISSMSMRRIRCRQRNTNTIFRTTLPNTICNRSNNPSPPTIPTPNRIQ</sequence>
<proteinExistence type="evidence at transcript level"/>
<reference evidence="2" key="1">
    <citation type="submission" date="2013-03" db="EMBL/GenBank/DDBJ databases">
        <title>Immune-Related transcriptome of Coptotermes formosanus Shiraki workers: the defense mechanism.</title>
        <authorList>
            <person name="Hussain A."/>
            <person name="Li Y.F."/>
            <person name="Wen S.Y."/>
        </authorList>
    </citation>
    <scope>NUCLEOTIDE SEQUENCE</scope>
</reference>
<name>R4V297_COPFO</name>
<evidence type="ECO:0000256" key="1">
    <source>
        <dbReference type="SAM" id="MobiDB-lite"/>
    </source>
</evidence>
<feature type="region of interest" description="Disordered" evidence="1">
    <location>
        <begin position="93"/>
        <end position="114"/>
    </location>
</feature>
<accession>R4V297</accession>
<dbReference type="AlphaFoldDB" id="R4V297"/>
<dbReference type="EMBL" id="KC741033">
    <property type="protein sequence ID" value="AGM32857.1"/>
    <property type="molecule type" value="mRNA"/>
</dbReference>
<evidence type="ECO:0000313" key="2">
    <source>
        <dbReference type="EMBL" id="AGM32857.1"/>
    </source>
</evidence>
<protein>
    <submittedName>
        <fullName evidence="2">Uncharacterized protein</fullName>
    </submittedName>
</protein>